<dbReference type="EMBL" id="MU853349">
    <property type="protein sequence ID" value="KAK4110712.1"/>
    <property type="molecule type" value="Genomic_DNA"/>
</dbReference>
<dbReference type="AlphaFoldDB" id="A0AAN6TB02"/>
<proteinExistence type="predicted"/>
<dbReference type="Proteomes" id="UP001302812">
    <property type="component" value="Unassembled WGS sequence"/>
</dbReference>
<evidence type="ECO:0000313" key="1">
    <source>
        <dbReference type="EMBL" id="KAK4110712.1"/>
    </source>
</evidence>
<keyword evidence="2" id="KW-1185">Reference proteome</keyword>
<protein>
    <submittedName>
        <fullName evidence="1">Uncharacterized protein</fullName>
    </submittedName>
</protein>
<organism evidence="1 2">
    <name type="scientific">Canariomyces notabilis</name>
    <dbReference type="NCBI Taxonomy" id="2074819"/>
    <lineage>
        <taxon>Eukaryota</taxon>
        <taxon>Fungi</taxon>
        <taxon>Dikarya</taxon>
        <taxon>Ascomycota</taxon>
        <taxon>Pezizomycotina</taxon>
        <taxon>Sordariomycetes</taxon>
        <taxon>Sordariomycetidae</taxon>
        <taxon>Sordariales</taxon>
        <taxon>Chaetomiaceae</taxon>
        <taxon>Canariomyces</taxon>
    </lineage>
</organism>
<name>A0AAN6TB02_9PEZI</name>
<sequence length="181" mass="19448">MVCRSTSSRKVCSVNGEVVRAQASLVRPGRSVTAVPGPQLHMEVASILSQVPALSRQRSRLNNVLWGVVHSSHCTLHIVVVLLGLKYGLQQQTVQPGMSTASPANSQVPLPREPIRLQCPLLASRVEQRPAVLQGRPAQRDATHPWLSITCAIVRAGAFPPPLIPAKHAPNGAHSYHEVGP</sequence>
<reference evidence="1" key="1">
    <citation type="journal article" date="2023" name="Mol. Phylogenet. Evol.">
        <title>Genome-scale phylogeny and comparative genomics of the fungal order Sordariales.</title>
        <authorList>
            <person name="Hensen N."/>
            <person name="Bonometti L."/>
            <person name="Westerberg I."/>
            <person name="Brannstrom I.O."/>
            <person name="Guillou S."/>
            <person name="Cros-Aarteil S."/>
            <person name="Calhoun S."/>
            <person name="Haridas S."/>
            <person name="Kuo A."/>
            <person name="Mondo S."/>
            <person name="Pangilinan J."/>
            <person name="Riley R."/>
            <person name="LaButti K."/>
            <person name="Andreopoulos B."/>
            <person name="Lipzen A."/>
            <person name="Chen C."/>
            <person name="Yan M."/>
            <person name="Daum C."/>
            <person name="Ng V."/>
            <person name="Clum A."/>
            <person name="Steindorff A."/>
            <person name="Ohm R.A."/>
            <person name="Martin F."/>
            <person name="Silar P."/>
            <person name="Natvig D.O."/>
            <person name="Lalanne C."/>
            <person name="Gautier V."/>
            <person name="Ament-Velasquez S.L."/>
            <person name="Kruys A."/>
            <person name="Hutchinson M.I."/>
            <person name="Powell A.J."/>
            <person name="Barry K."/>
            <person name="Miller A.N."/>
            <person name="Grigoriev I.V."/>
            <person name="Debuchy R."/>
            <person name="Gladieux P."/>
            <person name="Hiltunen Thoren M."/>
            <person name="Johannesson H."/>
        </authorList>
    </citation>
    <scope>NUCLEOTIDE SEQUENCE</scope>
    <source>
        <strain evidence="1">CBS 508.74</strain>
    </source>
</reference>
<dbReference type="GeneID" id="89932980"/>
<comment type="caution">
    <text evidence="1">The sequence shown here is derived from an EMBL/GenBank/DDBJ whole genome shotgun (WGS) entry which is preliminary data.</text>
</comment>
<gene>
    <name evidence="1" type="ORF">N656DRAFT_199480</name>
</gene>
<evidence type="ECO:0000313" key="2">
    <source>
        <dbReference type="Proteomes" id="UP001302812"/>
    </source>
</evidence>
<reference evidence="1" key="2">
    <citation type="submission" date="2023-05" db="EMBL/GenBank/DDBJ databases">
        <authorList>
            <consortium name="Lawrence Berkeley National Laboratory"/>
            <person name="Steindorff A."/>
            <person name="Hensen N."/>
            <person name="Bonometti L."/>
            <person name="Westerberg I."/>
            <person name="Brannstrom I.O."/>
            <person name="Guillou S."/>
            <person name="Cros-Aarteil S."/>
            <person name="Calhoun S."/>
            <person name="Haridas S."/>
            <person name="Kuo A."/>
            <person name="Mondo S."/>
            <person name="Pangilinan J."/>
            <person name="Riley R."/>
            <person name="Labutti K."/>
            <person name="Andreopoulos B."/>
            <person name="Lipzen A."/>
            <person name="Chen C."/>
            <person name="Yanf M."/>
            <person name="Daum C."/>
            <person name="Ng V."/>
            <person name="Clum A."/>
            <person name="Ohm R."/>
            <person name="Martin F."/>
            <person name="Silar P."/>
            <person name="Natvig D."/>
            <person name="Lalanne C."/>
            <person name="Gautier V."/>
            <person name="Ament-Velasquez S.L."/>
            <person name="Kruys A."/>
            <person name="Hutchinson M.I."/>
            <person name="Powell A.J."/>
            <person name="Barry K."/>
            <person name="Miller A.N."/>
            <person name="Grigoriev I.V."/>
            <person name="Debuchy R."/>
            <person name="Gladieux P."/>
            <person name="Thoren M.H."/>
            <person name="Johannesson H."/>
        </authorList>
    </citation>
    <scope>NUCLEOTIDE SEQUENCE</scope>
    <source>
        <strain evidence="1">CBS 508.74</strain>
    </source>
</reference>
<accession>A0AAN6TB02</accession>
<dbReference type="RefSeq" id="XP_064668282.1">
    <property type="nucleotide sequence ID" value="XM_064808857.1"/>
</dbReference>